<dbReference type="OrthoDB" id="9787435at2"/>
<comment type="similarity">
    <text evidence="4">Belongs to the zinc-containing alcohol dehydrogenase family.</text>
</comment>
<dbReference type="InterPro" id="IPR036291">
    <property type="entry name" value="NAD(P)-bd_dom_sf"/>
</dbReference>
<comment type="cofactor">
    <cofactor evidence="4">
        <name>Zn(2+)</name>
        <dbReference type="ChEBI" id="CHEBI:29105"/>
    </cofactor>
</comment>
<proteinExistence type="inferred from homology"/>
<dbReference type="PATRIC" id="fig|467210.3.peg.1634"/>
<feature type="domain" description="Enoyl reductase (ER)" evidence="5">
    <location>
        <begin position="12"/>
        <end position="311"/>
    </location>
</feature>
<dbReference type="PROSITE" id="PS00059">
    <property type="entry name" value="ADH_ZINC"/>
    <property type="match status" value="1"/>
</dbReference>
<name>A0A133ZNG0_9FIRM</name>
<dbReference type="SUPFAM" id="SSF50129">
    <property type="entry name" value="GroES-like"/>
    <property type="match status" value="1"/>
</dbReference>
<gene>
    <name evidence="6" type="ORF">HMPREF1866_01648</name>
</gene>
<dbReference type="PANTHER" id="PTHR43401:SF2">
    <property type="entry name" value="L-THREONINE 3-DEHYDROGENASE"/>
    <property type="match status" value="1"/>
</dbReference>
<dbReference type="AlphaFoldDB" id="A0A133ZNG0"/>
<evidence type="ECO:0000256" key="3">
    <source>
        <dbReference type="ARBA" id="ARBA00023002"/>
    </source>
</evidence>
<keyword evidence="7" id="KW-1185">Reference proteome</keyword>
<accession>A0A133ZNG0</accession>
<dbReference type="SUPFAM" id="SSF51735">
    <property type="entry name" value="NAD(P)-binding Rossmann-fold domains"/>
    <property type="match status" value="1"/>
</dbReference>
<dbReference type="Gene3D" id="3.90.180.10">
    <property type="entry name" value="Medium-chain alcohol dehydrogenases, catalytic domain"/>
    <property type="match status" value="2"/>
</dbReference>
<reference evidence="7" key="1">
    <citation type="submission" date="2016-01" db="EMBL/GenBank/DDBJ databases">
        <authorList>
            <person name="Mitreva M."/>
            <person name="Pepin K.H."/>
            <person name="Mihindukulasuriya K.A."/>
            <person name="Fulton R."/>
            <person name="Fronick C."/>
            <person name="O'Laughlin M."/>
            <person name="Miner T."/>
            <person name="Herter B."/>
            <person name="Rosa B.A."/>
            <person name="Cordes M."/>
            <person name="Tomlinson C."/>
            <person name="Wollam A."/>
            <person name="Palsikar V.B."/>
            <person name="Mardis E.R."/>
            <person name="Wilson R.K."/>
        </authorList>
    </citation>
    <scope>NUCLEOTIDE SEQUENCE [LARGE SCALE GENOMIC DNA]</scope>
    <source>
        <strain evidence="7">DNF00896</strain>
    </source>
</reference>
<keyword evidence="1 4" id="KW-0479">Metal-binding</keyword>
<dbReference type="GO" id="GO:0008270">
    <property type="term" value="F:zinc ion binding"/>
    <property type="evidence" value="ECO:0007669"/>
    <property type="project" value="InterPro"/>
</dbReference>
<evidence type="ECO:0000313" key="7">
    <source>
        <dbReference type="Proteomes" id="UP000070394"/>
    </source>
</evidence>
<keyword evidence="3" id="KW-0560">Oxidoreductase</keyword>
<dbReference type="RefSeq" id="WP_060931368.1">
    <property type="nucleotide sequence ID" value="NZ_KQ959831.1"/>
</dbReference>
<evidence type="ECO:0000259" key="5">
    <source>
        <dbReference type="SMART" id="SM00829"/>
    </source>
</evidence>
<evidence type="ECO:0000256" key="2">
    <source>
        <dbReference type="ARBA" id="ARBA00022833"/>
    </source>
</evidence>
<dbReference type="Pfam" id="PF08240">
    <property type="entry name" value="ADH_N"/>
    <property type="match status" value="1"/>
</dbReference>
<dbReference type="InterPro" id="IPR020843">
    <property type="entry name" value="ER"/>
</dbReference>
<dbReference type="InterPro" id="IPR013149">
    <property type="entry name" value="ADH-like_C"/>
</dbReference>
<dbReference type="GO" id="GO:0016491">
    <property type="term" value="F:oxidoreductase activity"/>
    <property type="evidence" value="ECO:0007669"/>
    <property type="project" value="UniProtKB-KW"/>
</dbReference>
<evidence type="ECO:0000313" key="6">
    <source>
        <dbReference type="EMBL" id="KXB56973.1"/>
    </source>
</evidence>
<dbReference type="SMART" id="SM00829">
    <property type="entry name" value="PKS_ER"/>
    <property type="match status" value="1"/>
</dbReference>
<dbReference type="PANTHER" id="PTHR43401">
    <property type="entry name" value="L-THREONINE 3-DEHYDROGENASE"/>
    <property type="match status" value="1"/>
</dbReference>
<evidence type="ECO:0000256" key="4">
    <source>
        <dbReference type="RuleBase" id="RU361277"/>
    </source>
</evidence>
<dbReference type="EMBL" id="LSDA01000096">
    <property type="protein sequence ID" value="KXB56973.1"/>
    <property type="molecule type" value="Genomic_DNA"/>
</dbReference>
<keyword evidence="2 4" id="KW-0862">Zinc</keyword>
<dbReference type="InterPro" id="IPR050129">
    <property type="entry name" value="Zn_alcohol_dh"/>
</dbReference>
<dbReference type="Proteomes" id="UP000070394">
    <property type="component" value="Unassembled WGS sequence"/>
</dbReference>
<dbReference type="Pfam" id="PF00107">
    <property type="entry name" value="ADH_zinc_N"/>
    <property type="match status" value="1"/>
</dbReference>
<dbReference type="InterPro" id="IPR013154">
    <property type="entry name" value="ADH-like_N"/>
</dbReference>
<comment type="caution">
    <text evidence="6">The sequence shown here is derived from an EMBL/GenBank/DDBJ whole genome shotgun (WGS) entry which is preliminary data.</text>
</comment>
<dbReference type="InterPro" id="IPR011032">
    <property type="entry name" value="GroES-like_sf"/>
</dbReference>
<dbReference type="STRING" id="467210.HMPREF1866_01648"/>
<organism evidence="6 7">
    <name type="scientific">Lachnoanaerobaculum saburreum</name>
    <dbReference type="NCBI Taxonomy" id="467210"/>
    <lineage>
        <taxon>Bacteria</taxon>
        <taxon>Bacillati</taxon>
        <taxon>Bacillota</taxon>
        <taxon>Clostridia</taxon>
        <taxon>Lachnospirales</taxon>
        <taxon>Lachnospiraceae</taxon>
        <taxon>Lachnoanaerobaculum</taxon>
    </lineage>
</organism>
<protein>
    <submittedName>
        <fullName evidence="6">GroES-like protein</fullName>
    </submittedName>
</protein>
<evidence type="ECO:0000256" key="1">
    <source>
        <dbReference type="ARBA" id="ARBA00022723"/>
    </source>
</evidence>
<dbReference type="Gene3D" id="3.40.50.720">
    <property type="entry name" value="NAD(P)-binding Rossmann-like Domain"/>
    <property type="match status" value="1"/>
</dbReference>
<sequence length="313" mass="34068">MKAIVKYGQAAGEVALREIPEPVCGKREVKIEVKACAVCATDLHILEGSYPWDVGKVLGHEFSGIIREVGAEVTGFKPGDRVASCMEGGFGKYCVKAFDDWIFHIPDSISFEEAALLEPLCSAANSIVNKSQILPGDVVLIEGPGAIGLFAMQIAKLSGAITVLTGITKDGGRMQLAKELGCDYTLDVQRENLQELVMNLTHGRGVDTVIECTGSQAGLDTGLALLKTAGQLTQVGVFGKHPQIDLGRVVYHSQKIIGSIAFDRETWRRCINLLDRKQVHVQEIISHTFPLEEWEKGFEVTKNQEGLRVLLIP</sequence>
<dbReference type="InterPro" id="IPR002328">
    <property type="entry name" value="ADH_Zn_CS"/>
</dbReference>